<dbReference type="Proteomes" id="UP001057402">
    <property type="component" value="Chromosome 11"/>
</dbReference>
<evidence type="ECO:0000313" key="1">
    <source>
        <dbReference type="EMBL" id="KAI4311417.1"/>
    </source>
</evidence>
<gene>
    <name evidence="1" type="ORF">MLD38_036317</name>
</gene>
<protein>
    <submittedName>
        <fullName evidence="1">Uncharacterized protein</fullName>
    </submittedName>
</protein>
<name>A0ACB9LIN7_9MYRT</name>
<sequence>MHIVEGVLLCSSLSPPTPNTVPRDDLLLILVFYSAYSRLSENHPPGTRAGPSISMENSKNPSEGVLNCYVFKSRLQEYAQKMSFPTPVYETTKEGPSHEPSFKSTVTLKNVSYDSLPGFFNRKAAEQSAAEVALMELAKAGEVNQSISVPIHATGLCKNLLQEYAQKMNYAIPSYECTKDDSPSRAALFLCTVDVGGIKYIGASARTKKEAEIKAARTALLAIQSCSSEPAPRNTQLTVVPCKKRSVESNIKTEPDRNLPKAKKRRFNKKKSGTESPAAGNPDVSTDALNLVMWPSVLTYMPPGIPPDQQPNVNSSDGSRAQSTTKLNPPGFPQHPYMTNAVQPPLMIPPGQLSCMKPHNGSMTPGPPSQQNFPWLPLDPYTAHAAQRPAAILQDHHLSTLSGNGSMTEGSISQLNLAKSQDLRPPPNANSSDGLKPNC</sequence>
<organism evidence="1 2">
    <name type="scientific">Melastoma candidum</name>
    <dbReference type="NCBI Taxonomy" id="119954"/>
    <lineage>
        <taxon>Eukaryota</taxon>
        <taxon>Viridiplantae</taxon>
        <taxon>Streptophyta</taxon>
        <taxon>Embryophyta</taxon>
        <taxon>Tracheophyta</taxon>
        <taxon>Spermatophyta</taxon>
        <taxon>Magnoliopsida</taxon>
        <taxon>eudicotyledons</taxon>
        <taxon>Gunneridae</taxon>
        <taxon>Pentapetalae</taxon>
        <taxon>rosids</taxon>
        <taxon>malvids</taxon>
        <taxon>Myrtales</taxon>
        <taxon>Melastomataceae</taxon>
        <taxon>Melastomatoideae</taxon>
        <taxon>Melastomateae</taxon>
        <taxon>Melastoma</taxon>
    </lineage>
</organism>
<dbReference type="EMBL" id="CM042890">
    <property type="protein sequence ID" value="KAI4311417.1"/>
    <property type="molecule type" value="Genomic_DNA"/>
</dbReference>
<reference evidence="2" key="1">
    <citation type="journal article" date="2023" name="Front. Plant Sci.">
        <title>Chromosomal-level genome assembly of Melastoma candidum provides insights into trichome evolution.</title>
        <authorList>
            <person name="Zhong Y."/>
            <person name="Wu W."/>
            <person name="Sun C."/>
            <person name="Zou P."/>
            <person name="Liu Y."/>
            <person name="Dai S."/>
            <person name="Zhou R."/>
        </authorList>
    </citation>
    <scope>NUCLEOTIDE SEQUENCE [LARGE SCALE GENOMIC DNA]</scope>
</reference>
<comment type="caution">
    <text evidence="1">The sequence shown here is derived from an EMBL/GenBank/DDBJ whole genome shotgun (WGS) entry which is preliminary data.</text>
</comment>
<accession>A0ACB9LIN7</accession>
<evidence type="ECO:0000313" key="2">
    <source>
        <dbReference type="Proteomes" id="UP001057402"/>
    </source>
</evidence>
<keyword evidence="2" id="KW-1185">Reference proteome</keyword>
<proteinExistence type="predicted"/>